<dbReference type="eggNOG" id="ENOG5032S82">
    <property type="taxonomic scope" value="Bacteria"/>
</dbReference>
<dbReference type="RefSeq" id="WP_028462350.1">
    <property type="nucleotide sequence ID" value="NZ_FSRO01000001.1"/>
</dbReference>
<reference evidence="1 2" key="1">
    <citation type="submission" date="2016-12" db="EMBL/GenBank/DDBJ databases">
        <authorList>
            <person name="Song W.-J."/>
            <person name="Kurnit D.M."/>
        </authorList>
    </citation>
    <scope>NUCLEOTIDE SEQUENCE [LARGE SCALE GENOMIC DNA]</scope>
    <source>
        <strain evidence="1 2">ATCC 49181</strain>
    </source>
</reference>
<name>A0A1N6IAR8_9PROT</name>
<dbReference type="AlphaFoldDB" id="A0A1N6IAR8"/>
<keyword evidence="2" id="KW-1185">Reference proteome</keyword>
<organism evidence="1 2">
    <name type="scientific">Nitrosomonas cryotolerans ATCC 49181</name>
    <dbReference type="NCBI Taxonomy" id="1131553"/>
    <lineage>
        <taxon>Bacteria</taxon>
        <taxon>Pseudomonadati</taxon>
        <taxon>Pseudomonadota</taxon>
        <taxon>Betaproteobacteria</taxon>
        <taxon>Nitrosomonadales</taxon>
        <taxon>Nitrosomonadaceae</taxon>
        <taxon>Nitrosomonas</taxon>
    </lineage>
</organism>
<gene>
    <name evidence="1" type="ORF">SAMN02743940_1680</name>
</gene>
<dbReference type="EMBL" id="FSRO01000001">
    <property type="protein sequence ID" value="SIO29112.1"/>
    <property type="molecule type" value="Genomic_DNA"/>
</dbReference>
<evidence type="ECO:0000313" key="1">
    <source>
        <dbReference type="EMBL" id="SIO29112.1"/>
    </source>
</evidence>
<proteinExistence type="predicted"/>
<evidence type="ECO:0008006" key="3">
    <source>
        <dbReference type="Google" id="ProtNLM"/>
    </source>
</evidence>
<dbReference type="Proteomes" id="UP000185062">
    <property type="component" value="Unassembled WGS sequence"/>
</dbReference>
<evidence type="ECO:0000313" key="2">
    <source>
        <dbReference type="Proteomes" id="UP000185062"/>
    </source>
</evidence>
<sequence length="255" mass="29904">MTNHRPTAWEMTCPEQRDIKIWRYMDMTKFISLLDSKSLWFSSAAKFDDPFEGSHSKLYAELLKDFPLDKADKQKRIEFTKQLPKYTYINCWHMRESESYGMWKIYGKDGHAIAIQTTYEKLYQSLKDRNDIVFGVVDYKCYKTQQLNPTGTSTLIPYFNKSVHFEDEKELRAVIQRADALREVLNQTNSEPELRNGIEVEIDISNTIESVYLSPTFPSAYKKAMSSLLKRYGHEELSNNVTQSELDNEPLYGPW</sequence>
<protein>
    <recommendedName>
        <fullName evidence="3">DUF2971 domain-containing protein</fullName>
    </recommendedName>
</protein>
<accession>A0A1N6IAR8</accession>